<organism evidence="1 2">
    <name type="scientific">Aquipseudomonas alcaligenes</name>
    <name type="common">Pseudomonas alcaligenes</name>
    <dbReference type="NCBI Taxonomy" id="43263"/>
    <lineage>
        <taxon>Bacteria</taxon>
        <taxon>Pseudomonadati</taxon>
        <taxon>Pseudomonadota</taxon>
        <taxon>Gammaproteobacteria</taxon>
        <taxon>Pseudomonadales</taxon>
        <taxon>Pseudomonadaceae</taxon>
        <taxon>Aquipseudomonas</taxon>
    </lineage>
</organism>
<reference evidence="1 2" key="1">
    <citation type="submission" date="2017-01" db="EMBL/GenBank/DDBJ databases">
        <authorList>
            <person name="Mah S.A."/>
            <person name="Swanson W.J."/>
            <person name="Moy G.W."/>
            <person name="Vacquier V.D."/>
        </authorList>
    </citation>
    <scope>NUCLEOTIDE SEQUENCE [LARGE SCALE GENOMIC DNA]</scope>
    <source>
        <strain evidence="1 2">RU36E</strain>
    </source>
</reference>
<accession>A0A1N6N7X1</accession>
<proteinExistence type="predicted"/>
<dbReference type="RefSeq" id="WP_076423458.1">
    <property type="nucleotide sequence ID" value="NZ_FTMP01000001.1"/>
</dbReference>
<dbReference type="PROSITE" id="PS51257">
    <property type="entry name" value="PROKAR_LIPOPROTEIN"/>
    <property type="match status" value="1"/>
</dbReference>
<dbReference type="AlphaFoldDB" id="A0A1N6N7X1"/>
<evidence type="ECO:0008006" key="3">
    <source>
        <dbReference type="Google" id="ProtNLM"/>
    </source>
</evidence>
<evidence type="ECO:0000313" key="1">
    <source>
        <dbReference type="EMBL" id="SIP88198.1"/>
    </source>
</evidence>
<dbReference type="EMBL" id="FTMP01000001">
    <property type="protein sequence ID" value="SIP88198.1"/>
    <property type="molecule type" value="Genomic_DNA"/>
</dbReference>
<dbReference type="Proteomes" id="UP000185841">
    <property type="component" value="Unassembled WGS sequence"/>
</dbReference>
<sequence>MRLLLLSPLPLVLGGCALLPAWHDPAQAWIDLVPGLQAVQVDDRMLEDSRYFQVPPGRHALQMRMRFEVAPADTGGAQALPRTCLLELDYAEFKAGQRYRLEAGHRGFRPWAQLRDAQDRPLARAREGRCGEV</sequence>
<protein>
    <recommendedName>
        <fullName evidence="3">Lipoprotein</fullName>
    </recommendedName>
</protein>
<evidence type="ECO:0000313" key="2">
    <source>
        <dbReference type="Proteomes" id="UP000185841"/>
    </source>
</evidence>
<name>A0A1N6N7X1_AQUAC</name>
<gene>
    <name evidence="1" type="ORF">SAMN05878282_101116</name>
</gene>